<dbReference type="GO" id="GO:0004089">
    <property type="term" value="F:carbonate dehydratase activity"/>
    <property type="evidence" value="ECO:0007669"/>
    <property type="project" value="UniProtKB-EC"/>
</dbReference>
<evidence type="ECO:0000256" key="5">
    <source>
        <dbReference type="ARBA" id="ARBA00023239"/>
    </source>
</evidence>
<keyword evidence="5" id="KW-0456">Lyase</keyword>
<keyword evidence="4" id="KW-0862">Zinc</keyword>
<dbReference type="PANTHER" id="PTHR18952:SF265">
    <property type="entry name" value="CARBONIC ANHYDRASE"/>
    <property type="match status" value="1"/>
</dbReference>
<dbReference type="STRING" id="136037.A0A067RS23"/>
<evidence type="ECO:0000256" key="4">
    <source>
        <dbReference type="ARBA" id="ARBA00022833"/>
    </source>
</evidence>
<dbReference type="GO" id="GO:0005886">
    <property type="term" value="C:plasma membrane"/>
    <property type="evidence" value="ECO:0007669"/>
    <property type="project" value="TreeGrafter"/>
</dbReference>
<evidence type="ECO:0000313" key="10">
    <source>
        <dbReference type="Proteomes" id="UP000027135"/>
    </source>
</evidence>
<name>A0A067RS23_ZOONE</name>
<evidence type="ECO:0000256" key="1">
    <source>
        <dbReference type="ARBA" id="ARBA00010718"/>
    </source>
</evidence>
<evidence type="ECO:0000256" key="3">
    <source>
        <dbReference type="ARBA" id="ARBA00022723"/>
    </source>
</evidence>
<evidence type="ECO:0000256" key="2">
    <source>
        <dbReference type="ARBA" id="ARBA00012925"/>
    </source>
</evidence>
<dbReference type="eggNOG" id="KOG0382">
    <property type="taxonomic scope" value="Eukaryota"/>
</dbReference>
<dbReference type="PANTHER" id="PTHR18952">
    <property type="entry name" value="CARBONIC ANHYDRASE"/>
    <property type="match status" value="1"/>
</dbReference>
<accession>A0A067RS23</accession>
<dbReference type="FunCoup" id="A0A067RS23">
    <property type="interactions" value="59"/>
</dbReference>
<dbReference type="Pfam" id="PF00194">
    <property type="entry name" value="Carb_anhydrase"/>
    <property type="match status" value="1"/>
</dbReference>
<evidence type="ECO:0000256" key="6">
    <source>
        <dbReference type="ARBA" id="ARBA00048348"/>
    </source>
</evidence>
<dbReference type="SUPFAM" id="SSF51069">
    <property type="entry name" value="Carbonic anhydrase"/>
    <property type="match status" value="1"/>
</dbReference>
<feature type="domain" description="Alpha-carbonic anhydrase" evidence="8">
    <location>
        <begin position="33"/>
        <end position="280"/>
    </location>
</feature>
<dbReference type="GO" id="GO:0008270">
    <property type="term" value="F:zinc ion binding"/>
    <property type="evidence" value="ECO:0007669"/>
    <property type="project" value="InterPro"/>
</dbReference>
<evidence type="ECO:0000313" key="9">
    <source>
        <dbReference type="EMBL" id="KDR23550.1"/>
    </source>
</evidence>
<dbReference type="OMA" id="HTIEGTR"/>
<organism evidence="9 10">
    <name type="scientific">Zootermopsis nevadensis</name>
    <name type="common">Dampwood termite</name>
    <dbReference type="NCBI Taxonomy" id="136037"/>
    <lineage>
        <taxon>Eukaryota</taxon>
        <taxon>Metazoa</taxon>
        <taxon>Ecdysozoa</taxon>
        <taxon>Arthropoda</taxon>
        <taxon>Hexapoda</taxon>
        <taxon>Insecta</taxon>
        <taxon>Pterygota</taxon>
        <taxon>Neoptera</taxon>
        <taxon>Polyneoptera</taxon>
        <taxon>Dictyoptera</taxon>
        <taxon>Blattodea</taxon>
        <taxon>Blattoidea</taxon>
        <taxon>Termitoidae</taxon>
        <taxon>Termopsidae</taxon>
        <taxon>Zootermopsis</taxon>
    </lineage>
</organism>
<gene>
    <name evidence="9" type="ORF">L798_12372</name>
</gene>
<comment type="similarity">
    <text evidence="1">Belongs to the alpha-carbonic anhydrase family.</text>
</comment>
<keyword evidence="7" id="KW-0732">Signal</keyword>
<dbReference type="InParanoid" id="A0A067RS23"/>
<dbReference type="EMBL" id="KK852458">
    <property type="protein sequence ID" value="KDR23550.1"/>
    <property type="molecule type" value="Genomic_DNA"/>
</dbReference>
<dbReference type="Gene3D" id="3.10.200.10">
    <property type="entry name" value="Alpha carbonic anhydrase"/>
    <property type="match status" value="1"/>
</dbReference>
<dbReference type="EC" id="4.2.1.1" evidence="2"/>
<proteinExistence type="inferred from homology"/>
<dbReference type="InterPro" id="IPR036398">
    <property type="entry name" value="CA_dom_sf"/>
</dbReference>
<sequence length="311" mass="34987">MSPTASTAAMTCHHLLLFILAGSTSSFLPVEGSGWTYKEGGNGPDEWPGMCQVGARQSPVDLDPKTAVPGHFESLVLLNYDRKTVGNVTNNGHTLMLTFEQPCEMVMAAGGLPAVYRLEQIHFHWRSEHTFQGKRCPLEMHMVHYDRQFKKLGDAVKFNQGLAVLAVLFYETKEPNTVLQPLLEFMPEVSQTEGIPYKLSQHVTLQNLLPDELNYFYRYAGSLTTPNCDESVVWTVLAQLVPIGVQQVAQFHKVQSHHEPLTSNFRPIQTVNKRQIYLQQPSERYQEISAASSVYESCFIVIVLSTFSITH</sequence>
<evidence type="ECO:0000259" key="8">
    <source>
        <dbReference type="PROSITE" id="PS51144"/>
    </source>
</evidence>
<keyword evidence="3" id="KW-0479">Metal-binding</keyword>
<dbReference type="PROSITE" id="PS51144">
    <property type="entry name" value="ALPHA_CA_2"/>
    <property type="match status" value="1"/>
</dbReference>
<dbReference type="CDD" id="cd00326">
    <property type="entry name" value="alpha_CA"/>
    <property type="match status" value="1"/>
</dbReference>
<dbReference type="InterPro" id="IPR023561">
    <property type="entry name" value="Carbonic_anhydrase_a-class"/>
</dbReference>
<keyword evidence="10" id="KW-1185">Reference proteome</keyword>
<reference evidence="9 10" key="1">
    <citation type="journal article" date="2014" name="Nat. Commun.">
        <title>Molecular traces of alternative social organization in a termite genome.</title>
        <authorList>
            <person name="Terrapon N."/>
            <person name="Li C."/>
            <person name="Robertson H.M."/>
            <person name="Ji L."/>
            <person name="Meng X."/>
            <person name="Booth W."/>
            <person name="Chen Z."/>
            <person name="Childers C.P."/>
            <person name="Glastad K.M."/>
            <person name="Gokhale K."/>
            <person name="Gowin J."/>
            <person name="Gronenberg W."/>
            <person name="Hermansen R.A."/>
            <person name="Hu H."/>
            <person name="Hunt B.G."/>
            <person name="Huylmans A.K."/>
            <person name="Khalil S.M."/>
            <person name="Mitchell R.D."/>
            <person name="Munoz-Torres M.C."/>
            <person name="Mustard J.A."/>
            <person name="Pan H."/>
            <person name="Reese J.T."/>
            <person name="Scharf M.E."/>
            <person name="Sun F."/>
            <person name="Vogel H."/>
            <person name="Xiao J."/>
            <person name="Yang W."/>
            <person name="Yang Z."/>
            <person name="Yang Z."/>
            <person name="Zhou J."/>
            <person name="Zhu J."/>
            <person name="Brent C.S."/>
            <person name="Elsik C.G."/>
            <person name="Goodisman M.A."/>
            <person name="Liberles D.A."/>
            <person name="Roe R.M."/>
            <person name="Vargo E.L."/>
            <person name="Vilcinskas A."/>
            <person name="Wang J."/>
            <person name="Bornberg-Bauer E."/>
            <person name="Korb J."/>
            <person name="Zhang G."/>
            <person name="Liebig J."/>
        </authorList>
    </citation>
    <scope>NUCLEOTIDE SEQUENCE [LARGE SCALE GENOMIC DNA]</scope>
    <source>
        <tissue evidence="9">Whole organism</tissue>
    </source>
</reference>
<dbReference type="InterPro" id="IPR001148">
    <property type="entry name" value="CA_dom"/>
</dbReference>
<feature type="signal peptide" evidence="7">
    <location>
        <begin position="1"/>
        <end position="26"/>
    </location>
</feature>
<feature type="chain" id="PRO_5001645391" description="carbonic anhydrase" evidence="7">
    <location>
        <begin position="27"/>
        <end position="311"/>
    </location>
</feature>
<evidence type="ECO:0000256" key="7">
    <source>
        <dbReference type="SAM" id="SignalP"/>
    </source>
</evidence>
<dbReference type="SMART" id="SM01057">
    <property type="entry name" value="Carb_anhydrase"/>
    <property type="match status" value="1"/>
</dbReference>
<dbReference type="AlphaFoldDB" id="A0A067RS23"/>
<dbReference type="Proteomes" id="UP000027135">
    <property type="component" value="Unassembled WGS sequence"/>
</dbReference>
<protein>
    <recommendedName>
        <fullName evidence="2">carbonic anhydrase</fullName>
        <ecNumber evidence="2">4.2.1.1</ecNumber>
    </recommendedName>
</protein>
<comment type="catalytic activity">
    <reaction evidence="6">
        <text>hydrogencarbonate + H(+) = CO2 + H2O</text>
        <dbReference type="Rhea" id="RHEA:10748"/>
        <dbReference type="ChEBI" id="CHEBI:15377"/>
        <dbReference type="ChEBI" id="CHEBI:15378"/>
        <dbReference type="ChEBI" id="CHEBI:16526"/>
        <dbReference type="ChEBI" id="CHEBI:17544"/>
        <dbReference type="EC" id="4.2.1.1"/>
    </reaction>
</comment>